<protein>
    <submittedName>
        <fullName evidence="1">Glycosyltransferase family 2 protein</fullName>
    </submittedName>
</protein>
<evidence type="ECO:0000313" key="1">
    <source>
        <dbReference type="EMBL" id="NDY96308.1"/>
    </source>
</evidence>
<name>A0A845UZV0_9GAMM</name>
<sequence length="483" mass="53970">MSSADEKAVARLEQSRRAMRNRLLGELNVCEAELRDYKQQRHFLLRALGQAQGHQNNQLAWEEGAVFSVILVLTDLSQGQQLAEAIDQMQNQIWPLWELLVVTNAAVSDEHSTAWPTDDDRVRSVPCLGRHPADFLNAGVRSARGEFLCWIDPAHPMAPDALVRRLETFQHHPSAWMTTTRECPDPNVGQSQSWSLVQLPSLSETCVRTAVSACLGGFRPWTQPRMLAQWYMKHDWPNAAILVEGNCGPESPERDAITIEGLAQVASETQDPPIEADIKPCNEDVTLLACGAGLDLAAWKFLLKKALIYQAWVWDETHSPKLQESSSPPDAGEPFIALTGSLRTAWKQITEQTVNDPPDTLLVMGDSPMPYALALLHYDWYRTPTLLAPDPNWLAANPPSTGLGRLEEIVRNTLKALLHPTTPCASPALIVHPYARHNGFEEQLQLRARILKRGQCLPAHCEIIKRFTMELAALDRQMITKHG</sequence>
<dbReference type="EMBL" id="JAAGSC010000042">
    <property type="protein sequence ID" value="NDY96308.1"/>
    <property type="molecule type" value="Genomic_DNA"/>
</dbReference>
<keyword evidence="2" id="KW-1185">Reference proteome</keyword>
<dbReference type="SUPFAM" id="SSF53448">
    <property type="entry name" value="Nucleotide-diphospho-sugar transferases"/>
    <property type="match status" value="1"/>
</dbReference>
<organism evidence="1 2">
    <name type="scientific">Wenzhouxiangella limi</name>
    <dbReference type="NCBI Taxonomy" id="2707351"/>
    <lineage>
        <taxon>Bacteria</taxon>
        <taxon>Pseudomonadati</taxon>
        <taxon>Pseudomonadota</taxon>
        <taxon>Gammaproteobacteria</taxon>
        <taxon>Chromatiales</taxon>
        <taxon>Wenzhouxiangellaceae</taxon>
        <taxon>Wenzhouxiangella</taxon>
    </lineage>
</organism>
<dbReference type="Gene3D" id="3.90.550.10">
    <property type="entry name" value="Spore Coat Polysaccharide Biosynthesis Protein SpsA, Chain A"/>
    <property type="match status" value="1"/>
</dbReference>
<dbReference type="InterPro" id="IPR029044">
    <property type="entry name" value="Nucleotide-diphossugar_trans"/>
</dbReference>
<dbReference type="RefSeq" id="WP_164211710.1">
    <property type="nucleotide sequence ID" value="NZ_JAAGSC010000042.1"/>
</dbReference>
<accession>A0A845UZV0</accession>
<evidence type="ECO:0000313" key="2">
    <source>
        <dbReference type="Proteomes" id="UP000484885"/>
    </source>
</evidence>
<reference evidence="1 2" key="1">
    <citation type="submission" date="2020-02" db="EMBL/GenBank/DDBJ databases">
        <authorList>
            <person name="Zhang X.-Y."/>
        </authorList>
    </citation>
    <scope>NUCLEOTIDE SEQUENCE [LARGE SCALE GENOMIC DNA]</scope>
    <source>
        <strain evidence="1 2">C33</strain>
    </source>
</reference>
<dbReference type="Proteomes" id="UP000484885">
    <property type="component" value="Unassembled WGS sequence"/>
</dbReference>
<proteinExistence type="predicted"/>
<comment type="caution">
    <text evidence="1">The sequence shown here is derived from an EMBL/GenBank/DDBJ whole genome shotgun (WGS) entry which is preliminary data.</text>
</comment>
<dbReference type="GO" id="GO:0016740">
    <property type="term" value="F:transferase activity"/>
    <property type="evidence" value="ECO:0007669"/>
    <property type="project" value="UniProtKB-KW"/>
</dbReference>
<gene>
    <name evidence="1" type="ORF">G3I74_11265</name>
</gene>
<dbReference type="AlphaFoldDB" id="A0A845UZV0"/>
<keyword evidence="1" id="KW-0808">Transferase</keyword>
<dbReference type="CDD" id="cd00761">
    <property type="entry name" value="Glyco_tranf_GTA_type"/>
    <property type="match status" value="1"/>
</dbReference>